<reference evidence="1 2" key="1">
    <citation type="submission" date="2016-11" db="EMBL/GenBank/DDBJ databases">
        <title>Paenibacillus species isolates.</title>
        <authorList>
            <person name="Beno S.M."/>
        </authorList>
    </citation>
    <scope>NUCLEOTIDE SEQUENCE [LARGE SCALE GENOMIC DNA]</scope>
    <source>
        <strain evidence="1 2">FSL H7-0433</strain>
    </source>
</reference>
<organism evidence="1 2">
    <name type="scientific">Paenibacillus odorifer</name>
    <dbReference type="NCBI Taxonomy" id="189426"/>
    <lineage>
        <taxon>Bacteria</taxon>
        <taxon>Bacillati</taxon>
        <taxon>Bacillota</taxon>
        <taxon>Bacilli</taxon>
        <taxon>Bacillales</taxon>
        <taxon>Paenibacillaceae</taxon>
        <taxon>Paenibacillus</taxon>
    </lineage>
</organism>
<dbReference type="EMBL" id="MPVP01000002">
    <property type="protein sequence ID" value="OMD40576.1"/>
    <property type="molecule type" value="Genomic_DNA"/>
</dbReference>
<comment type="caution">
    <text evidence="1">The sequence shown here is derived from an EMBL/GenBank/DDBJ whole genome shotgun (WGS) entry which is preliminary data.</text>
</comment>
<dbReference type="Gene3D" id="3.30.530.20">
    <property type="match status" value="1"/>
</dbReference>
<gene>
    <name evidence="1" type="ORF">BSO21_00850</name>
</gene>
<evidence type="ECO:0000313" key="2">
    <source>
        <dbReference type="Proteomes" id="UP000187158"/>
    </source>
</evidence>
<dbReference type="Pfam" id="PF08982">
    <property type="entry name" value="AtaL"/>
    <property type="match status" value="1"/>
</dbReference>
<protein>
    <recommendedName>
        <fullName evidence="3">DUF1857 domain-containing protein</fullName>
    </recommendedName>
</protein>
<proteinExistence type="predicted"/>
<keyword evidence="2" id="KW-1185">Reference proteome</keyword>
<evidence type="ECO:0000313" key="1">
    <source>
        <dbReference type="EMBL" id="OMD40576.1"/>
    </source>
</evidence>
<dbReference type="Proteomes" id="UP000187158">
    <property type="component" value="Unassembled WGS sequence"/>
</dbReference>
<sequence length="155" mass="17623">MFTVSSSIPVNNSTKNHPVLDRHQVWQGLVMKAEDATRFVGAITECTVVEKDERSLLREVVLYGERMNEQVNFFPEQMIVFEPLGGPTKGFIKNEIEEDEHGNLSVRFTFTFELRSGEQNKAAEKEFSNKMEKSYIEAVETTLSSIREMVTVGAL</sequence>
<dbReference type="InterPro" id="IPR023393">
    <property type="entry name" value="START-like_dom_sf"/>
</dbReference>
<dbReference type="InterPro" id="IPR015075">
    <property type="entry name" value="AtaL"/>
</dbReference>
<name>A0ABX3GYH5_9BACL</name>
<dbReference type="RefSeq" id="WP_076217630.1">
    <property type="nucleotide sequence ID" value="NZ_MPVP01000002.1"/>
</dbReference>
<dbReference type="SUPFAM" id="SSF55961">
    <property type="entry name" value="Bet v1-like"/>
    <property type="match status" value="1"/>
</dbReference>
<evidence type="ECO:0008006" key="3">
    <source>
        <dbReference type="Google" id="ProtNLM"/>
    </source>
</evidence>
<accession>A0ABX3GYH5</accession>